<accession>A2FEH3</accession>
<organism evidence="2 3">
    <name type="scientific">Trichomonas vaginalis (strain ATCC PRA-98 / G3)</name>
    <dbReference type="NCBI Taxonomy" id="412133"/>
    <lineage>
        <taxon>Eukaryota</taxon>
        <taxon>Metamonada</taxon>
        <taxon>Parabasalia</taxon>
        <taxon>Trichomonadida</taxon>
        <taxon>Trichomonadidae</taxon>
        <taxon>Trichomonas</taxon>
    </lineage>
</organism>
<dbReference type="VEuPathDB" id="TrichDB:TVAGG3_0701040"/>
<evidence type="ECO:0000259" key="1">
    <source>
        <dbReference type="Pfam" id="PF14512"/>
    </source>
</evidence>
<dbReference type="Gene3D" id="3.40.109.30">
    <property type="entry name" value="putative nitroreductase (tm1586), domain 2"/>
    <property type="match status" value="1"/>
</dbReference>
<dbReference type="EMBL" id="DS113747">
    <property type="protein sequence ID" value="EAX96710.1"/>
    <property type="molecule type" value="Genomic_DNA"/>
</dbReference>
<dbReference type="SMR" id="A2FEH3"/>
<reference evidence="2" key="1">
    <citation type="submission" date="2006-10" db="EMBL/GenBank/DDBJ databases">
        <authorList>
            <person name="Amadeo P."/>
            <person name="Zhao Q."/>
            <person name="Wortman J."/>
            <person name="Fraser-Liggett C."/>
            <person name="Carlton J."/>
        </authorList>
    </citation>
    <scope>NUCLEOTIDE SEQUENCE</scope>
    <source>
        <strain evidence="2">G3</strain>
    </source>
</reference>
<proteinExistence type="predicted"/>
<sequence length="271" mass="30573">MSEAPQISVVDAFKARHSIRNYNGKFEESHMATVRAIVEEANKLTAPFGTNGEIAITEPGISKYGLVTGEGGWIVLKIPETVDLKSPEFQNYMLDTAFKGCYAVMKMTQNGIATNWVAGTYDTKLVASRFPGSKVICTIAFGIDSEKKRFTDYVAKWFTKGDRLAYNVLFYDEVAKKMIEKQPEGKLGEILECVRWLPSAYNKQPWRLSFNEPENKFKIFDSQNLEQYTPLDIGIMIGGFYFYSEGKCQIDVSKSEETFPKGGKYVCSIKL</sequence>
<feature type="domain" description="Putative nitroreductase TM1586" evidence="1">
    <location>
        <begin position="9"/>
        <end position="237"/>
    </location>
</feature>
<dbReference type="OrthoDB" id="10265046at2759"/>
<dbReference type="InterPro" id="IPR029478">
    <property type="entry name" value="TM1586_NiRdase"/>
</dbReference>
<reference evidence="2" key="2">
    <citation type="journal article" date="2007" name="Science">
        <title>Draft genome sequence of the sexually transmitted pathogen Trichomonas vaginalis.</title>
        <authorList>
            <person name="Carlton J.M."/>
            <person name="Hirt R.P."/>
            <person name="Silva J.C."/>
            <person name="Delcher A.L."/>
            <person name="Schatz M."/>
            <person name="Zhao Q."/>
            <person name="Wortman J.R."/>
            <person name="Bidwell S.L."/>
            <person name="Alsmark U.C.M."/>
            <person name="Besteiro S."/>
            <person name="Sicheritz-Ponten T."/>
            <person name="Noel C.J."/>
            <person name="Dacks J.B."/>
            <person name="Foster P.G."/>
            <person name="Simillion C."/>
            <person name="Van de Peer Y."/>
            <person name="Miranda-Saavedra D."/>
            <person name="Barton G.J."/>
            <person name="Westrop G.D."/>
            <person name="Mueller S."/>
            <person name="Dessi D."/>
            <person name="Fiori P.L."/>
            <person name="Ren Q."/>
            <person name="Paulsen I."/>
            <person name="Zhang H."/>
            <person name="Bastida-Corcuera F.D."/>
            <person name="Simoes-Barbosa A."/>
            <person name="Brown M.T."/>
            <person name="Hayes R.D."/>
            <person name="Mukherjee M."/>
            <person name="Okumura C.Y."/>
            <person name="Schneider R."/>
            <person name="Smith A.J."/>
            <person name="Vanacova S."/>
            <person name="Villalvazo M."/>
            <person name="Haas B.J."/>
            <person name="Pertea M."/>
            <person name="Feldblyum T.V."/>
            <person name="Utterback T.R."/>
            <person name="Shu C.L."/>
            <person name="Osoegawa K."/>
            <person name="de Jong P.J."/>
            <person name="Hrdy I."/>
            <person name="Horvathova L."/>
            <person name="Zubacova Z."/>
            <person name="Dolezal P."/>
            <person name="Malik S.B."/>
            <person name="Logsdon J.M. Jr."/>
            <person name="Henze K."/>
            <person name="Gupta A."/>
            <person name="Wang C.C."/>
            <person name="Dunne R.L."/>
            <person name="Upcroft J.A."/>
            <person name="Upcroft P."/>
            <person name="White O."/>
            <person name="Salzberg S.L."/>
            <person name="Tang P."/>
            <person name="Chiu C.-H."/>
            <person name="Lee Y.-S."/>
            <person name="Embley T.M."/>
            <person name="Coombs G.H."/>
            <person name="Mottram J.C."/>
            <person name="Tachezy J."/>
            <person name="Fraser-Liggett C.M."/>
            <person name="Johnson P.J."/>
        </authorList>
    </citation>
    <scope>NUCLEOTIDE SEQUENCE [LARGE SCALE GENOMIC DNA]</scope>
    <source>
        <strain evidence="2">G3</strain>
    </source>
</reference>
<dbReference type="Proteomes" id="UP000001542">
    <property type="component" value="Unassembled WGS sequence"/>
</dbReference>
<protein>
    <recommendedName>
        <fullName evidence="1">Putative nitroreductase TM1586 domain-containing protein</fullName>
    </recommendedName>
</protein>
<dbReference type="STRING" id="5722.A2FEH3"/>
<dbReference type="VEuPathDB" id="TrichDB:TVAG_102150"/>
<dbReference type="Pfam" id="PF14512">
    <property type="entry name" value="TM1586_NiRdase"/>
    <property type="match status" value="1"/>
</dbReference>
<dbReference type="InterPro" id="IPR000415">
    <property type="entry name" value="Nitroreductase-like"/>
</dbReference>
<gene>
    <name evidence="2" type="ORF">TVAG_102150</name>
</gene>
<dbReference type="SUPFAM" id="SSF55469">
    <property type="entry name" value="FMN-dependent nitroreductase-like"/>
    <property type="match status" value="2"/>
</dbReference>
<name>A2FEH3_TRIV3</name>
<keyword evidence="3" id="KW-1185">Reference proteome</keyword>
<dbReference type="GO" id="GO:0016491">
    <property type="term" value="F:oxidoreductase activity"/>
    <property type="evidence" value="ECO:0007669"/>
    <property type="project" value="InterPro"/>
</dbReference>
<dbReference type="eggNOG" id="ENOG502SX2K">
    <property type="taxonomic scope" value="Eukaryota"/>
</dbReference>
<dbReference type="KEGG" id="tva:4754484"/>
<evidence type="ECO:0000313" key="3">
    <source>
        <dbReference type="Proteomes" id="UP000001542"/>
    </source>
</evidence>
<dbReference type="AlphaFoldDB" id="A2FEH3"/>
<dbReference type="InParanoid" id="A2FEH3"/>
<dbReference type="RefSeq" id="XP_001309640.1">
    <property type="nucleotide sequence ID" value="XM_001309639.1"/>
</dbReference>
<dbReference type="Gene3D" id="3.40.109.10">
    <property type="entry name" value="NADH Oxidase"/>
    <property type="match status" value="1"/>
</dbReference>
<evidence type="ECO:0000313" key="2">
    <source>
        <dbReference type="EMBL" id="EAX96710.1"/>
    </source>
</evidence>